<dbReference type="GO" id="GO:0032456">
    <property type="term" value="P:endocytic recycling"/>
    <property type="evidence" value="ECO:0007669"/>
    <property type="project" value="TreeGrafter"/>
</dbReference>
<sequence>MGDSDGDEGLETKLVFYVTGICRLHSLGEELLTEHFGDIIKLVKTRASDDPSSGPEKPVTVTDVEPLVMDFASSRWEAAIRLMCDSVFQFFSYYSCAEEIVRAALAQLLLYYSRLSCCVVPVCDGSAVYEDLDSVSSIECQINKALVFV</sequence>
<dbReference type="GO" id="GO:0006896">
    <property type="term" value="P:Golgi to vacuole transport"/>
    <property type="evidence" value="ECO:0007669"/>
    <property type="project" value="TreeGrafter"/>
</dbReference>
<name>A0A835IML9_9MAGN</name>
<proteinExistence type="predicted"/>
<organism evidence="1 2">
    <name type="scientific">Coptis chinensis</name>
    <dbReference type="NCBI Taxonomy" id="261450"/>
    <lineage>
        <taxon>Eukaryota</taxon>
        <taxon>Viridiplantae</taxon>
        <taxon>Streptophyta</taxon>
        <taxon>Embryophyta</taxon>
        <taxon>Tracheophyta</taxon>
        <taxon>Spermatophyta</taxon>
        <taxon>Magnoliopsida</taxon>
        <taxon>Ranunculales</taxon>
        <taxon>Ranunculaceae</taxon>
        <taxon>Coptidoideae</taxon>
        <taxon>Coptis</taxon>
    </lineage>
</organism>
<dbReference type="EMBL" id="JADFTS010000002">
    <property type="protein sequence ID" value="KAF9619022.1"/>
    <property type="molecule type" value="Genomic_DNA"/>
</dbReference>
<keyword evidence="2" id="KW-1185">Reference proteome</keyword>
<reference evidence="1 2" key="1">
    <citation type="submission" date="2020-10" db="EMBL/GenBank/DDBJ databases">
        <title>The Coptis chinensis genome and diversification of protoberbering-type alkaloids.</title>
        <authorList>
            <person name="Wang B."/>
            <person name="Shu S."/>
            <person name="Song C."/>
            <person name="Liu Y."/>
        </authorList>
    </citation>
    <scope>NUCLEOTIDE SEQUENCE [LARGE SCALE GENOMIC DNA]</scope>
    <source>
        <strain evidence="1">HL-2020</strain>
        <tissue evidence="1">Leaf</tissue>
    </source>
</reference>
<gene>
    <name evidence="1" type="ORF">IFM89_004366</name>
</gene>
<dbReference type="AlphaFoldDB" id="A0A835IML9"/>
<dbReference type="OrthoDB" id="19482at2759"/>
<dbReference type="InterPro" id="IPR007258">
    <property type="entry name" value="Vps52"/>
</dbReference>
<evidence type="ECO:0000313" key="1">
    <source>
        <dbReference type="EMBL" id="KAF9619022.1"/>
    </source>
</evidence>
<evidence type="ECO:0000313" key="2">
    <source>
        <dbReference type="Proteomes" id="UP000631114"/>
    </source>
</evidence>
<dbReference type="PANTHER" id="PTHR14190:SF7">
    <property type="entry name" value="VACUOLAR PROTEIN SORTING-ASSOCIATED PROTEIN 52 HOMOLOG"/>
    <property type="match status" value="1"/>
</dbReference>
<dbReference type="GO" id="GO:0042147">
    <property type="term" value="P:retrograde transport, endosome to Golgi"/>
    <property type="evidence" value="ECO:0007669"/>
    <property type="project" value="TreeGrafter"/>
</dbReference>
<accession>A0A835IML9</accession>
<comment type="caution">
    <text evidence="1">The sequence shown here is derived from an EMBL/GenBank/DDBJ whole genome shotgun (WGS) entry which is preliminary data.</text>
</comment>
<protein>
    <submittedName>
        <fullName evidence="1">Uncharacterized protein</fullName>
    </submittedName>
</protein>
<dbReference type="GO" id="GO:0000938">
    <property type="term" value="C:GARP complex"/>
    <property type="evidence" value="ECO:0007669"/>
    <property type="project" value="TreeGrafter"/>
</dbReference>
<dbReference type="GO" id="GO:0019905">
    <property type="term" value="F:syntaxin binding"/>
    <property type="evidence" value="ECO:0007669"/>
    <property type="project" value="TreeGrafter"/>
</dbReference>
<dbReference type="Proteomes" id="UP000631114">
    <property type="component" value="Unassembled WGS sequence"/>
</dbReference>
<dbReference type="GO" id="GO:0005829">
    <property type="term" value="C:cytosol"/>
    <property type="evidence" value="ECO:0007669"/>
    <property type="project" value="GOC"/>
</dbReference>
<dbReference type="PANTHER" id="PTHR14190">
    <property type="entry name" value="SUPPRESSOR OF ACTIN MUTATIONS 2/VACUOLAR PROTEIN SORTING 52"/>
    <property type="match status" value="1"/>
</dbReference>